<comment type="caution">
    <text evidence="1">The sequence shown here is derived from an EMBL/GenBank/DDBJ whole genome shotgun (WGS) entry which is preliminary data.</text>
</comment>
<proteinExistence type="predicted"/>
<dbReference type="InterPro" id="IPR029062">
    <property type="entry name" value="Class_I_gatase-like"/>
</dbReference>
<keyword evidence="2" id="KW-1185">Reference proteome</keyword>
<protein>
    <submittedName>
        <fullName evidence="1">Uncharacterized protein</fullName>
    </submittedName>
</protein>
<sequence>MPPQQEGPAISGLVTGPNASTPIPSAAVWLPNTPQLRMQGLAAPTVTDPGACNPPDNTPYWTCTDAEGRFSLPYGELQGEVELHIRKGSWNSRQTVTLTGADVPLSPLSLGMPRIAVVEGYYDHVEHLLAKMGLGELEVHPYVSGQSRLKAGTERFDILSAAELEEKVALNRLTEYDLLYLNCGIESHVFQPGEEQSLEQLRRFVQQGGTLYATDWELKVIRAAFPDALTGDEGWEGQLDQLIGTVDYPELADWLAAVPCDSGQCVNAQGDITLYHFLSGWRWGVPNPTLHPSTLVKADVDQLAQAPMTWSFRHGQGRVIFSAYHTADDHTHASDYLPQERILEYLFYHDH</sequence>
<name>A0ABV4AIV9_9GAMM</name>
<evidence type="ECO:0000313" key="1">
    <source>
        <dbReference type="EMBL" id="MEY1662759.1"/>
    </source>
</evidence>
<accession>A0ABV4AIV9</accession>
<reference evidence="1 2" key="1">
    <citation type="submission" date="2024-07" db="EMBL/GenBank/DDBJ databases">
        <authorList>
            <person name="Ren Q."/>
        </authorList>
    </citation>
    <scope>NUCLEOTIDE SEQUENCE [LARGE SCALE GENOMIC DNA]</scope>
    <source>
        <strain evidence="1 2">REN37</strain>
    </source>
</reference>
<dbReference type="RefSeq" id="WP_369455988.1">
    <property type="nucleotide sequence ID" value="NZ_JBGCUO010000001.1"/>
</dbReference>
<dbReference type="EMBL" id="JBGCUO010000001">
    <property type="protein sequence ID" value="MEY1662759.1"/>
    <property type="molecule type" value="Genomic_DNA"/>
</dbReference>
<dbReference type="Proteomes" id="UP001562065">
    <property type="component" value="Unassembled WGS sequence"/>
</dbReference>
<evidence type="ECO:0000313" key="2">
    <source>
        <dbReference type="Proteomes" id="UP001562065"/>
    </source>
</evidence>
<organism evidence="1 2">
    <name type="scientific">Isoalcanivorax beigongshangi</name>
    <dbReference type="NCBI Taxonomy" id="3238810"/>
    <lineage>
        <taxon>Bacteria</taxon>
        <taxon>Pseudomonadati</taxon>
        <taxon>Pseudomonadota</taxon>
        <taxon>Gammaproteobacteria</taxon>
        <taxon>Oceanospirillales</taxon>
        <taxon>Alcanivoracaceae</taxon>
        <taxon>Isoalcanivorax</taxon>
    </lineage>
</organism>
<gene>
    <name evidence="1" type="ORF">AB5I84_11415</name>
</gene>
<dbReference type="Gene3D" id="3.40.50.880">
    <property type="match status" value="1"/>
</dbReference>